<dbReference type="GO" id="GO:0032870">
    <property type="term" value="P:cellular response to hormone stimulus"/>
    <property type="evidence" value="ECO:0007669"/>
    <property type="project" value="TreeGrafter"/>
</dbReference>
<dbReference type="AlphaFoldDB" id="A0A2T7NF95"/>
<evidence type="ECO:0000313" key="11">
    <source>
        <dbReference type="Proteomes" id="UP000245119"/>
    </source>
</evidence>
<name>A0A2T7NF95_POMCA</name>
<keyword evidence="4 8" id="KW-1133">Transmembrane helix</keyword>
<evidence type="ECO:0000256" key="1">
    <source>
        <dbReference type="ARBA" id="ARBA00004651"/>
    </source>
</evidence>
<keyword evidence="6 7" id="KW-0675">Receptor</keyword>
<feature type="transmembrane region" description="Helical" evidence="8">
    <location>
        <begin position="88"/>
        <end position="110"/>
    </location>
</feature>
<dbReference type="Proteomes" id="UP000245119">
    <property type="component" value="Linkage Group LG13"/>
</dbReference>
<organism evidence="10 11">
    <name type="scientific">Pomacea canaliculata</name>
    <name type="common">Golden apple snail</name>
    <dbReference type="NCBI Taxonomy" id="400727"/>
    <lineage>
        <taxon>Eukaryota</taxon>
        <taxon>Metazoa</taxon>
        <taxon>Spiralia</taxon>
        <taxon>Lophotrochozoa</taxon>
        <taxon>Mollusca</taxon>
        <taxon>Gastropoda</taxon>
        <taxon>Caenogastropoda</taxon>
        <taxon>Architaenioglossa</taxon>
        <taxon>Ampullarioidea</taxon>
        <taxon>Ampullariidae</taxon>
        <taxon>Pomacea</taxon>
    </lineage>
</organism>
<dbReference type="PRINTS" id="PR00237">
    <property type="entry name" value="GPCRRHODOPSN"/>
</dbReference>
<dbReference type="GO" id="GO:0005886">
    <property type="term" value="C:plasma membrane"/>
    <property type="evidence" value="ECO:0007669"/>
    <property type="project" value="UniProtKB-SubCell"/>
</dbReference>
<accession>A0A2T7NF95</accession>
<dbReference type="PROSITE" id="PS50262">
    <property type="entry name" value="G_PROTEIN_RECEP_F1_2"/>
    <property type="match status" value="1"/>
</dbReference>
<dbReference type="STRING" id="400727.A0A2T7NF95"/>
<comment type="subcellular location">
    <subcellularLocation>
        <location evidence="1">Cell membrane</location>
        <topology evidence="1">Multi-pass membrane protein</topology>
    </subcellularLocation>
</comment>
<keyword evidence="11" id="KW-1185">Reference proteome</keyword>
<dbReference type="SUPFAM" id="SSF81321">
    <property type="entry name" value="Family A G protein-coupled receptor-like"/>
    <property type="match status" value="1"/>
</dbReference>
<evidence type="ECO:0000256" key="6">
    <source>
        <dbReference type="ARBA" id="ARBA00023170"/>
    </source>
</evidence>
<dbReference type="Pfam" id="PF00001">
    <property type="entry name" value="7tm_1"/>
    <property type="match status" value="1"/>
</dbReference>
<feature type="domain" description="G-protein coupled receptors family 1 profile" evidence="9">
    <location>
        <begin position="101"/>
        <end position="240"/>
    </location>
</feature>
<dbReference type="GO" id="GO:0004930">
    <property type="term" value="F:G protein-coupled receptor activity"/>
    <property type="evidence" value="ECO:0007669"/>
    <property type="project" value="UniProtKB-KW"/>
</dbReference>
<keyword evidence="3 7" id="KW-0812">Transmembrane</keyword>
<evidence type="ECO:0000256" key="7">
    <source>
        <dbReference type="RuleBase" id="RU000688"/>
    </source>
</evidence>
<feature type="transmembrane region" description="Helical" evidence="8">
    <location>
        <begin position="160"/>
        <end position="180"/>
    </location>
</feature>
<keyword evidence="7" id="KW-0807">Transducer</keyword>
<dbReference type="PROSITE" id="PS00237">
    <property type="entry name" value="G_PROTEIN_RECEP_F1_1"/>
    <property type="match status" value="1"/>
</dbReference>
<keyword evidence="5 8" id="KW-0472">Membrane</keyword>
<comment type="caution">
    <text evidence="10">The sequence shown here is derived from an EMBL/GenBank/DDBJ whole genome shotgun (WGS) entry which is preliminary data.</text>
</comment>
<evidence type="ECO:0000256" key="4">
    <source>
        <dbReference type="ARBA" id="ARBA00022989"/>
    </source>
</evidence>
<evidence type="ECO:0000256" key="8">
    <source>
        <dbReference type="SAM" id="Phobius"/>
    </source>
</evidence>
<dbReference type="EMBL" id="PZQS01000013">
    <property type="protein sequence ID" value="PVD19848.1"/>
    <property type="molecule type" value="Genomic_DNA"/>
</dbReference>
<keyword evidence="2" id="KW-1003">Cell membrane</keyword>
<evidence type="ECO:0000256" key="3">
    <source>
        <dbReference type="ARBA" id="ARBA00022692"/>
    </source>
</evidence>
<reference evidence="10 11" key="1">
    <citation type="submission" date="2018-04" db="EMBL/GenBank/DDBJ databases">
        <title>The genome of golden apple snail Pomacea canaliculata provides insight into stress tolerance and invasive adaptation.</title>
        <authorList>
            <person name="Liu C."/>
            <person name="Liu B."/>
            <person name="Ren Y."/>
            <person name="Zhang Y."/>
            <person name="Wang H."/>
            <person name="Li S."/>
            <person name="Jiang F."/>
            <person name="Yin L."/>
            <person name="Zhang G."/>
            <person name="Qian W."/>
            <person name="Fan W."/>
        </authorList>
    </citation>
    <scope>NUCLEOTIDE SEQUENCE [LARGE SCALE GENOMIC DNA]</scope>
    <source>
        <strain evidence="10">SZHN2017</strain>
        <tissue evidence="10">Muscle</tissue>
    </source>
</reference>
<proteinExistence type="inferred from homology"/>
<gene>
    <name evidence="10" type="ORF">C0Q70_20341</name>
</gene>
<evidence type="ECO:0000256" key="2">
    <source>
        <dbReference type="ARBA" id="ARBA00022475"/>
    </source>
</evidence>
<dbReference type="Gene3D" id="1.20.1070.10">
    <property type="entry name" value="Rhodopsin 7-helix transmembrane proteins"/>
    <property type="match status" value="1"/>
</dbReference>
<comment type="similarity">
    <text evidence="7">Belongs to the G-protein coupled receptor 1 family.</text>
</comment>
<dbReference type="InterPro" id="IPR000276">
    <property type="entry name" value="GPCR_Rhodpsn"/>
</dbReference>
<dbReference type="GO" id="GO:0042277">
    <property type="term" value="F:peptide binding"/>
    <property type="evidence" value="ECO:0007669"/>
    <property type="project" value="TreeGrafter"/>
</dbReference>
<dbReference type="InterPro" id="IPR017452">
    <property type="entry name" value="GPCR_Rhodpsn_7TM"/>
</dbReference>
<evidence type="ECO:0000313" key="10">
    <source>
        <dbReference type="EMBL" id="PVD19848.1"/>
    </source>
</evidence>
<protein>
    <recommendedName>
        <fullName evidence="9">G-protein coupled receptors family 1 profile domain-containing protein</fullName>
    </recommendedName>
</protein>
<dbReference type="OrthoDB" id="6435638at2759"/>
<evidence type="ECO:0000256" key="5">
    <source>
        <dbReference type="ARBA" id="ARBA00023136"/>
    </source>
</evidence>
<feature type="transmembrane region" description="Helical" evidence="8">
    <location>
        <begin position="122"/>
        <end position="140"/>
    </location>
</feature>
<sequence length="240" mass="26773">MPTSPTTSVKTTKATTAHSEHPEESFSIQALEQLMGYEVSFFNGTHLLCPPNTTLPPGLQNSTGLQCLYDMPPLPKELYFNDDSAVSVIAYSCLFLVAACGNLTVFITLFRNRNVKSRVNMFIMHLAIADLLVTFMMMPLEIAWHATVVWLAGDAACRLMMFFRAFGFYLSSCILVTISLDRYFAIMHPLSINDATRRGKIMLACSWILSFISSIPQVSDAPSIVRDVVLFFPHPSNKTQ</sequence>
<evidence type="ECO:0000259" key="9">
    <source>
        <dbReference type="PROSITE" id="PS50262"/>
    </source>
</evidence>
<dbReference type="PANTHER" id="PTHR24241">
    <property type="entry name" value="NEUROPEPTIDE RECEPTOR-RELATED G-PROTEIN COUPLED RECEPTOR"/>
    <property type="match status" value="1"/>
</dbReference>
<keyword evidence="7" id="KW-0297">G-protein coupled receptor</keyword>
<dbReference type="PANTHER" id="PTHR24241:SF59">
    <property type="entry name" value="ADIPOKINETIC HORMONE RECEPTOR, ISOFORM C"/>
    <property type="match status" value="1"/>
</dbReference>